<dbReference type="Proteomes" id="UP000777303">
    <property type="component" value="Unassembled WGS sequence"/>
</dbReference>
<dbReference type="Gene3D" id="3.60.21.10">
    <property type="match status" value="1"/>
</dbReference>
<feature type="domain" description="Calcineurin-like phosphoesterase" evidence="8">
    <location>
        <begin position="1"/>
        <end position="164"/>
    </location>
</feature>
<evidence type="ECO:0000256" key="2">
    <source>
        <dbReference type="ARBA" id="ARBA00011322"/>
    </source>
</evidence>
<dbReference type="AlphaFoldDB" id="A0A948TJC9"/>
<evidence type="ECO:0000313" key="11">
    <source>
        <dbReference type="Proteomes" id="UP000777303"/>
    </source>
</evidence>
<dbReference type="SUPFAM" id="SSF56300">
    <property type="entry name" value="Metallo-dependent phosphatases"/>
    <property type="match status" value="1"/>
</dbReference>
<keyword evidence="5 7" id="KW-0378">Hydrolase</keyword>
<comment type="subunit">
    <text evidence="2 7">Heterodimer of SbcC and SbcD.</text>
</comment>
<evidence type="ECO:0000259" key="9">
    <source>
        <dbReference type="Pfam" id="PF12320"/>
    </source>
</evidence>
<organism evidence="10 11">
    <name type="scientific">Candidatus Paralactobacillus gallistercoris</name>
    <dbReference type="NCBI Taxonomy" id="2838724"/>
    <lineage>
        <taxon>Bacteria</taxon>
        <taxon>Bacillati</taxon>
        <taxon>Bacillota</taxon>
        <taxon>Bacilli</taxon>
        <taxon>Lactobacillales</taxon>
        <taxon>Lactobacillaceae</taxon>
        <taxon>Lactobacillus</taxon>
    </lineage>
</organism>
<dbReference type="InterPro" id="IPR004593">
    <property type="entry name" value="SbcD"/>
</dbReference>
<dbReference type="PANTHER" id="PTHR30337:SF0">
    <property type="entry name" value="NUCLEASE SBCCD SUBUNIT D"/>
    <property type="match status" value="1"/>
</dbReference>
<dbReference type="GO" id="GO:0008408">
    <property type="term" value="F:3'-5' exonuclease activity"/>
    <property type="evidence" value="ECO:0007669"/>
    <property type="project" value="InterPro"/>
</dbReference>
<dbReference type="GO" id="GO:0006260">
    <property type="term" value="P:DNA replication"/>
    <property type="evidence" value="ECO:0007669"/>
    <property type="project" value="UniProtKB-KW"/>
</dbReference>
<keyword evidence="4 7" id="KW-0540">Nuclease</keyword>
<evidence type="ECO:0000256" key="6">
    <source>
        <dbReference type="ARBA" id="ARBA00022839"/>
    </source>
</evidence>
<name>A0A948TJC9_9LACO</name>
<comment type="function">
    <text evidence="7">SbcCD cleaves DNA hairpin structures. These structures can inhibit DNA replication and are intermediates in certain DNA recombination reactions. The complex acts as a 3'-&gt;5' double strand exonuclease that can open hairpins. It also has a 5' single-strand endonuclease activity.</text>
</comment>
<protein>
    <recommendedName>
        <fullName evidence="3 7">Nuclease SbcCD subunit D</fullName>
    </recommendedName>
</protein>
<reference evidence="10" key="1">
    <citation type="journal article" date="2021" name="PeerJ">
        <title>Extensive microbial diversity within the chicken gut microbiome revealed by metagenomics and culture.</title>
        <authorList>
            <person name="Gilroy R."/>
            <person name="Ravi A."/>
            <person name="Getino M."/>
            <person name="Pursley I."/>
            <person name="Horton D.L."/>
            <person name="Alikhan N.F."/>
            <person name="Baker D."/>
            <person name="Gharbi K."/>
            <person name="Hall N."/>
            <person name="Watson M."/>
            <person name="Adriaenssens E.M."/>
            <person name="Foster-Nyarko E."/>
            <person name="Jarju S."/>
            <person name="Secka A."/>
            <person name="Antonio M."/>
            <person name="Oren A."/>
            <person name="Chaudhuri R.R."/>
            <person name="La Ragione R."/>
            <person name="Hildebrand F."/>
            <person name="Pallen M.J."/>
        </authorList>
    </citation>
    <scope>NUCLEOTIDE SEQUENCE</scope>
    <source>
        <strain evidence="10">F6-6636</strain>
    </source>
</reference>
<reference evidence="10" key="2">
    <citation type="submission" date="2021-04" db="EMBL/GenBank/DDBJ databases">
        <authorList>
            <person name="Gilroy R."/>
        </authorList>
    </citation>
    <scope>NUCLEOTIDE SEQUENCE</scope>
    <source>
        <strain evidence="10">F6-6636</strain>
    </source>
</reference>
<keyword evidence="6 7" id="KW-0269">Exonuclease</keyword>
<evidence type="ECO:0000256" key="7">
    <source>
        <dbReference type="RuleBase" id="RU363069"/>
    </source>
</evidence>
<dbReference type="InterPro" id="IPR026843">
    <property type="entry name" value="SbcD_C"/>
</dbReference>
<dbReference type="EMBL" id="JAHLFS010000050">
    <property type="protein sequence ID" value="MBU3851809.1"/>
    <property type="molecule type" value="Genomic_DNA"/>
</dbReference>
<proteinExistence type="inferred from homology"/>
<gene>
    <name evidence="7" type="primary">sbcD</name>
    <name evidence="10" type="ORF">H9901_03825</name>
</gene>
<evidence type="ECO:0000259" key="8">
    <source>
        <dbReference type="Pfam" id="PF00149"/>
    </source>
</evidence>
<dbReference type="NCBIfam" id="TIGR00619">
    <property type="entry name" value="sbcd"/>
    <property type="match status" value="1"/>
</dbReference>
<comment type="similarity">
    <text evidence="1 7">Belongs to the SbcD family.</text>
</comment>
<comment type="caution">
    <text evidence="10">The sequence shown here is derived from an EMBL/GenBank/DDBJ whole genome shotgun (WGS) entry which is preliminary data.</text>
</comment>
<dbReference type="GO" id="GO:0004519">
    <property type="term" value="F:endonuclease activity"/>
    <property type="evidence" value="ECO:0007669"/>
    <property type="project" value="UniProtKB-KW"/>
</dbReference>
<evidence type="ECO:0000256" key="1">
    <source>
        <dbReference type="ARBA" id="ARBA00010555"/>
    </source>
</evidence>
<feature type="domain" description="Nuclease SbcCD subunit D C-terminal" evidence="9">
    <location>
        <begin position="255"/>
        <end position="345"/>
    </location>
</feature>
<evidence type="ECO:0000313" key="10">
    <source>
        <dbReference type="EMBL" id="MBU3851809.1"/>
    </source>
</evidence>
<keyword evidence="7" id="KW-0233">DNA recombination</keyword>
<dbReference type="InterPro" id="IPR004843">
    <property type="entry name" value="Calcineurin-like_PHP"/>
</dbReference>
<keyword evidence="7" id="KW-0255">Endonuclease</keyword>
<dbReference type="InterPro" id="IPR050535">
    <property type="entry name" value="DNA_Repair-Maintenance_Comp"/>
</dbReference>
<dbReference type="Pfam" id="PF00149">
    <property type="entry name" value="Metallophos"/>
    <property type="match status" value="1"/>
</dbReference>
<evidence type="ECO:0000256" key="3">
    <source>
        <dbReference type="ARBA" id="ARBA00013365"/>
    </source>
</evidence>
<accession>A0A948TJC9</accession>
<keyword evidence="7" id="KW-0235">DNA replication</keyword>
<evidence type="ECO:0000256" key="4">
    <source>
        <dbReference type="ARBA" id="ARBA00022722"/>
    </source>
</evidence>
<dbReference type="CDD" id="cd00840">
    <property type="entry name" value="MPP_Mre11_N"/>
    <property type="match status" value="1"/>
</dbReference>
<dbReference type="GO" id="GO:0006310">
    <property type="term" value="P:DNA recombination"/>
    <property type="evidence" value="ECO:0007669"/>
    <property type="project" value="UniProtKB-KW"/>
</dbReference>
<evidence type="ECO:0000256" key="5">
    <source>
        <dbReference type="ARBA" id="ARBA00022801"/>
    </source>
</evidence>
<dbReference type="InterPro" id="IPR041796">
    <property type="entry name" value="Mre11_N"/>
</dbReference>
<dbReference type="Pfam" id="PF12320">
    <property type="entry name" value="SbcD_C"/>
    <property type="match status" value="1"/>
</dbReference>
<dbReference type="PANTHER" id="PTHR30337">
    <property type="entry name" value="COMPONENT OF ATP-DEPENDENT DSDNA EXONUCLEASE"/>
    <property type="match status" value="1"/>
</dbReference>
<dbReference type="InterPro" id="IPR029052">
    <property type="entry name" value="Metallo-depent_PP-like"/>
</dbReference>
<sequence length="371" mass="42196">MRIMHTADWHIGKQLNHYRLVDEQWDAFNQLKQIAQTEHVDAIVIAGDVYDRSLASEDTVKMVNEMMAELNLHLHYPLLVISGNHDSAERLGIGRQWFADKQFYLKTQLAEAFTPVVLADTQFFLLPYFTPHDAQLYFHDDTLKTMGQAMARITATMQKQFLPDKRHLLVAHFFASGEQTTSTEVGGLNAVPLPTMAMFDQVMLGHLHSARALLNDKIKYSGTLMPFTVNAANQAKGVRIFDTNTGTNTFHTIQPLHRINVLTGSFADLIQQPPALPVDDFVAFQLTDQQPIPDLMNKLRQAYAKQRVLSVQRQNGLQSDLNQVEHTVDVQKLTPMELLDGFYHDVMQQPLTAMQRQLAQQCLDETLKEEK</sequence>